<feature type="compositionally biased region" description="Polar residues" evidence="4">
    <location>
        <begin position="90"/>
        <end position="99"/>
    </location>
</feature>
<evidence type="ECO:0000256" key="2">
    <source>
        <dbReference type="ARBA" id="ARBA00022614"/>
    </source>
</evidence>
<feature type="compositionally biased region" description="Low complexity" evidence="4">
    <location>
        <begin position="339"/>
        <end position="351"/>
    </location>
</feature>
<dbReference type="GO" id="GO:0005096">
    <property type="term" value="F:GTPase activator activity"/>
    <property type="evidence" value="ECO:0007669"/>
    <property type="project" value="UniProtKB-KW"/>
</dbReference>
<feature type="region of interest" description="Disordered" evidence="4">
    <location>
        <begin position="339"/>
        <end position="368"/>
    </location>
</feature>
<feature type="compositionally biased region" description="Low complexity" evidence="4">
    <location>
        <begin position="227"/>
        <end position="242"/>
    </location>
</feature>
<dbReference type="GO" id="GO:0005634">
    <property type="term" value="C:nucleus"/>
    <property type="evidence" value="ECO:0007669"/>
    <property type="project" value="TreeGrafter"/>
</dbReference>
<feature type="compositionally biased region" description="Polar residues" evidence="4">
    <location>
        <begin position="1210"/>
        <end position="1222"/>
    </location>
</feature>
<feature type="compositionally biased region" description="Polar residues" evidence="4">
    <location>
        <begin position="163"/>
        <end position="182"/>
    </location>
</feature>
<dbReference type="Pfam" id="PF13516">
    <property type="entry name" value="LRR_6"/>
    <property type="match status" value="2"/>
</dbReference>
<keyword evidence="2" id="KW-0433">Leucine-rich repeat</keyword>
<organism evidence="5 6">
    <name type="scientific">Mortierella alpina</name>
    <name type="common">Oleaginous fungus</name>
    <name type="synonym">Mortierella renispora</name>
    <dbReference type="NCBI Taxonomy" id="64518"/>
    <lineage>
        <taxon>Eukaryota</taxon>
        <taxon>Fungi</taxon>
        <taxon>Fungi incertae sedis</taxon>
        <taxon>Mucoromycota</taxon>
        <taxon>Mortierellomycotina</taxon>
        <taxon>Mortierellomycetes</taxon>
        <taxon>Mortierellales</taxon>
        <taxon>Mortierellaceae</taxon>
        <taxon>Mortierella</taxon>
    </lineage>
</organism>
<feature type="region of interest" description="Disordered" evidence="4">
    <location>
        <begin position="960"/>
        <end position="986"/>
    </location>
</feature>
<dbReference type="PANTHER" id="PTHR24113">
    <property type="entry name" value="RAN GTPASE-ACTIVATING PROTEIN 1"/>
    <property type="match status" value="1"/>
</dbReference>
<proteinExistence type="predicted"/>
<feature type="compositionally biased region" description="Polar residues" evidence="4">
    <location>
        <begin position="1098"/>
        <end position="1108"/>
    </location>
</feature>
<feature type="compositionally biased region" description="Low complexity" evidence="4">
    <location>
        <begin position="1080"/>
        <end position="1089"/>
    </location>
</feature>
<dbReference type="Proteomes" id="UP000717515">
    <property type="component" value="Unassembled WGS sequence"/>
</dbReference>
<feature type="compositionally biased region" description="Basic and acidic residues" evidence="4">
    <location>
        <begin position="1189"/>
        <end position="1201"/>
    </location>
</feature>
<dbReference type="SMART" id="SM00368">
    <property type="entry name" value="LRR_RI"/>
    <property type="match status" value="7"/>
</dbReference>
<accession>A0A9P8A2E1</accession>
<dbReference type="SUPFAM" id="SSF52047">
    <property type="entry name" value="RNI-like"/>
    <property type="match status" value="1"/>
</dbReference>
<keyword evidence="1" id="KW-0343">GTPase activation</keyword>
<evidence type="ECO:0000313" key="6">
    <source>
        <dbReference type="Proteomes" id="UP000717515"/>
    </source>
</evidence>
<dbReference type="GO" id="GO:0006913">
    <property type="term" value="P:nucleocytoplasmic transport"/>
    <property type="evidence" value="ECO:0007669"/>
    <property type="project" value="TreeGrafter"/>
</dbReference>
<evidence type="ECO:0000256" key="1">
    <source>
        <dbReference type="ARBA" id="ARBA00022468"/>
    </source>
</evidence>
<feature type="compositionally biased region" description="Pro residues" evidence="4">
    <location>
        <begin position="1"/>
        <end position="10"/>
    </location>
</feature>
<dbReference type="GO" id="GO:0048471">
    <property type="term" value="C:perinuclear region of cytoplasm"/>
    <property type="evidence" value="ECO:0007669"/>
    <property type="project" value="TreeGrafter"/>
</dbReference>
<protein>
    <recommendedName>
        <fullName evidence="7">RNI-like protein</fullName>
    </recommendedName>
</protein>
<dbReference type="EMBL" id="JAIFTL010000116">
    <property type="protein sequence ID" value="KAG9323087.1"/>
    <property type="molecule type" value="Genomic_DNA"/>
</dbReference>
<feature type="region of interest" description="Disordered" evidence="4">
    <location>
        <begin position="1180"/>
        <end position="1230"/>
    </location>
</feature>
<dbReference type="InterPro" id="IPR032675">
    <property type="entry name" value="LRR_dom_sf"/>
</dbReference>
<dbReference type="GO" id="GO:0031267">
    <property type="term" value="F:small GTPase binding"/>
    <property type="evidence" value="ECO:0007669"/>
    <property type="project" value="TreeGrafter"/>
</dbReference>
<evidence type="ECO:0000256" key="3">
    <source>
        <dbReference type="ARBA" id="ARBA00022737"/>
    </source>
</evidence>
<feature type="compositionally biased region" description="Polar residues" evidence="4">
    <location>
        <begin position="67"/>
        <end position="82"/>
    </location>
</feature>
<comment type="caution">
    <text evidence="5">The sequence shown here is derived from an EMBL/GenBank/DDBJ whole genome shotgun (WGS) entry which is preliminary data.</text>
</comment>
<dbReference type="PROSITE" id="PS51450">
    <property type="entry name" value="LRR"/>
    <property type="match status" value="1"/>
</dbReference>
<evidence type="ECO:0000256" key="4">
    <source>
        <dbReference type="SAM" id="MobiDB-lite"/>
    </source>
</evidence>
<name>A0A9P8A2E1_MORAP</name>
<evidence type="ECO:0000313" key="5">
    <source>
        <dbReference type="EMBL" id="KAG9323087.1"/>
    </source>
</evidence>
<dbReference type="InterPro" id="IPR027038">
    <property type="entry name" value="RanGap"/>
</dbReference>
<dbReference type="InterPro" id="IPR001611">
    <property type="entry name" value="Leu-rich_rpt"/>
</dbReference>
<keyword evidence="3" id="KW-0677">Repeat</keyword>
<reference evidence="5" key="1">
    <citation type="submission" date="2021-07" db="EMBL/GenBank/DDBJ databases">
        <title>Draft genome of Mortierella alpina, strain LL118, isolated from an aspen leaf litter sample.</title>
        <authorList>
            <person name="Yang S."/>
            <person name="Vinatzer B.A."/>
        </authorList>
    </citation>
    <scope>NUCLEOTIDE SEQUENCE</scope>
    <source>
        <strain evidence="5">LL118</strain>
    </source>
</reference>
<dbReference type="PANTHER" id="PTHR24113:SF12">
    <property type="entry name" value="RAN GTPASE-ACTIVATING PROTEIN 1"/>
    <property type="match status" value="1"/>
</dbReference>
<dbReference type="Gene3D" id="3.80.10.10">
    <property type="entry name" value="Ribonuclease Inhibitor"/>
    <property type="match status" value="3"/>
</dbReference>
<dbReference type="GO" id="GO:0005829">
    <property type="term" value="C:cytosol"/>
    <property type="evidence" value="ECO:0007669"/>
    <property type="project" value="TreeGrafter"/>
</dbReference>
<feature type="region of interest" description="Disordered" evidence="4">
    <location>
        <begin position="1"/>
        <end position="242"/>
    </location>
</feature>
<feature type="compositionally biased region" description="Polar residues" evidence="4">
    <location>
        <begin position="132"/>
        <end position="142"/>
    </location>
</feature>
<sequence>MDTSPAPSPPSSQHSDRATTAQPYHNNQTAVQRPQGKQQAASTVTDTRKRPPTGRQHTATFMIGIHHNQQTATETTTNSSKATAVAATDISPTEATMSPSPHLDDPLLDQAKTGGAEEPAVATAPSPVKNRLVSSTISAQKTDQMDKEPAEDKDTDNDEDPENSLQESSAEPLSTGNSQEDSLAQEPKSVDIVHASELSPKEEAHQADSELEPPAKDDVRQQEQEQEQQQQHRQPSSFSFSSAHPALNASVVVAVKPKLKRPPLRPIDLGNTPKRSILKKESAYPFIEQAPRNPIFKSQWLQSTVSKLAVMSGPATPTAYTANSPSMFRKLVTQATAATAATPSAIPTASTNDRPQRPTGPPIFVNNERPLSFLESNGSAASLLSDRSMKRVRFSVGQLTTEHVFHHDDAYESAEESDQRSRDVEITPTMPEPKKVMTTSEGVIVDDNIYTAKEIMHYYLVACNNREEFPVDRLVADMRAASSRPANPLLTTIDLSGELLPRKTLDPIADVLTLEFGLKHLILDNCGLEDDTLKMLLYSLLLTDTLTVLSVQDNKKIKSTGFKYISVFVKKTKSLKSLNVSGVPMDKKSVEFLAHALRVGRLGFGSRLEELRMDQCGLRGNLLEIMAPAIRESNLRQVSMRSNRIGASGGVWIGVLMRDYDDQPNKAIPNNNEEQGFKRVFPGVANPELLKRTRGVEVLDVSDNDLRQGADFVAQTLRRNMSLKCLVLANNNLDPARLAVLADALKLNIGLQALDLSNNRVGGPVVTGINALTQKLSYNKTLTRLSLSNTGLQSEGAIALAEFLPETRTLTQLDLTGNELVDIAGVMALSVSIRMNKSLTCLDMNVPPNDAEFARLSRDILRACIRNMEDKTGTNAGMPSEDDMPTNTIFHQPSPTFIPEPSASSVEDHRWLLLEGVAGELYRTRETLSAMEKALNFEKAMRRDWMEHLYRRGAAEAQVAASVASTEENGEDGQPQTPPPAVVRSPQEQKMLDIVKGILYRGPPQVELYYHQCKRHQANIVHLISRVDNERALVELENMNNLVNVFLQAYRALFALPEMPTGLIVGKRVNSLPPLMPVGQQPHQQQQQQQPPPVSEAELQQGSQTDFQDSPALELEKEQGSGPPDLRPSQDPMVPEVLTEEPGSDLESSFLLEDEDDLDDELYTNDELIDVRRSSLLGENHRSSTTSLEEPKEAGERERSYRGRGLKPSPVTTVPSLSTMGPSDSERSPSLLASPLEVLRKAAEEEEGEILRRGKDLLENELGNEVADESMTGEQLKIQILAGDGKT</sequence>
<feature type="compositionally biased region" description="Polar residues" evidence="4">
    <location>
        <begin position="18"/>
        <end position="45"/>
    </location>
</feature>
<feature type="compositionally biased region" description="Basic and acidic residues" evidence="4">
    <location>
        <begin position="143"/>
        <end position="152"/>
    </location>
</feature>
<gene>
    <name evidence="5" type="ORF">KVV02_006802</name>
</gene>
<feature type="region of interest" description="Disordered" evidence="4">
    <location>
        <begin position="1074"/>
        <end position="1150"/>
    </location>
</feature>
<feature type="compositionally biased region" description="Basic and acidic residues" evidence="4">
    <location>
        <begin position="199"/>
        <end position="223"/>
    </location>
</feature>
<feature type="compositionally biased region" description="Acidic residues" evidence="4">
    <location>
        <begin position="153"/>
        <end position="162"/>
    </location>
</feature>
<evidence type="ECO:0008006" key="7">
    <source>
        <dbReference type="Google" id="ProtNLM"/>
    </source>
</evidence>